<dbReference type="InterPro" id="IPR051075">
    <property type="entry name" value="SCF_subunit_WD-repeat"/>
</dbReference>
<feature type="repeat" description="WD" evidence="3">
    <location>
        <begin position="578"/>
        <end position="617"/>
    </location>
</feature>
<evidence type="ECO:0000256" key="3">
    <source>
        <dbReference type="PROSITE-ProRule" id="PRU00221"/>
    </source>
</evidence>
<dbReference type="PANTHER" id="PTHR19872">
    <property type="entry name" value="UBIQUITIN LIGASE SPECIFICITY FACTOR/HREP PROTEIN"/>
    <property type="match status" value="1"/>
</dbReference>
<evidence type="ECO:0000313" key="5">
    <source>
        <dbReference type="EMBL" id="CAH3162831.1"/>
    </source>
</evidence>
<dbReference type="InterPro" id="IPR019775">
    <property type="entry name" value="WD40_repeat_CS"/>
</dbReference>
<dbReference type="EMBL" id="CALNXK010000124">
    <property type="protein sequence ID" value="CAH3162831.1"/>
    <property type="molecule type" value="Genomic_DNA"/>
</dbReference>
<dbReference type="InterPro" id="IPR036322">
    <property type="entry name" value="WD40_repeat_dom_sf"/>
</dbReference>
<sequence>MGTLEVIPEEIFSKPRMRQPERGSSLYQLSISRAPKLRCVNSPVKSCGICEDCCLGAKLKHTKEWFCRCGEPVKRRYILGLVERFDSMDLLEYVTSLLQSFQYKDFTYMRSRSKPSLIIDTSSPPTNHALNENELLETIESYLEWFSVSTYWTKANYLLGLMQLCDTHILHIMAVKTRALCEREHRRQRALEDGLIDRDDDEYMSLYSHVSGSTTQSAVEATSKSLPSHSGTSGIHETDTPDIHSIFSDDLELSQCKSPAVSSAKTRSHKGTLSADVQSDVRSQASAGFFGSPLSRCQSRSIPPSRQSLRKNPDKMTDFEREFFSEDYMSGDEGDEENVMNNSLTPSGPENEPECSFGSEKYKDFLRCLPVHLSKRILGMLDKNSLTNCLCLSKHWRVLAEEVKQDYMVHQIMTEEIMLMQGASAKGMNPRYAKFVPVHIPLDHDEDTKEHLNLGGKHHKEPSNNLKECYEGIATKIVQLEERNIYCGAYNVLVLQDMEDPNRCTNFNGGRLVVSGSYDRRVRLIDASTGKCERTIQGHAGSIRCVYVSEERGIVLSGGYDTSIRCWDIGRGNCKCIFRGHRATVLCIALHGNHLASGARDKSVKVWNFATGKCRRTFRHRHVVQTVDVSDTLVVSGCEGGKVKVWDIERACLLKSLDGHHGAITCVKFDDYHIITGSLDCYAMAWSSIGNHKKCLQAFRHPKEVLCVEFLYCRIVTGSADGKLRIWNLLNGDCLRIIRGNSKNDAITTTRASGDRMIVNTLSNLLIFNFEAVEWDFDLDPERPEGLGNLNIYAKTPPRRLARSYVRAHKLMRADTKDSLPSRPPSQMKTPTFDLNVNLPQRISSAPPRIKHHESTLNSMNAHVRRLLSAHKEKEQKPRPHSSPIATSRHSRGLTEYDVTPSEVGDDLTASMIITKVARSHLKPPSIPDNRRSRVITRSRSAPAYRTQVLPPGKRGWTTSVAEPLKSPENKIMVSAEQAREKIAKMRPQSAQVHSRKESISINPVKSLGCLHLRTYTSQLQIEQRLTQENLRDREARVTKASTHRPKSCIPCVR</sequence>
<feature type="compositionally biased region" description="Polar residues" evidence="4">
    <location>
        <begin position="214"/>
        <end position="235"/>
    </location>
</feature>
<dbReference type="SUPFAM" id="SSF81383">
    <property type="entry name" value="F-box domain"/>
    <property type="match status" value="1"/>
</dbReference>
<evidence type="ECO:0000313" key="6">
    <source>
        <dbReference type="Proteomes" id="UP001159405"/>
    </source>
</evidence>
<protein>
    <recommendedName>
        <fullName evidence="7">CMT1A duplicated region transcript 1 protein</fullName>
    </recommendedName>
</protein>
<dbReference type="SMART" id="SM00320">
    <property type="entry name" value="WD40"/>
    <property type="match status" value="6"/>
</dbReference>
<accession>A0ABN8QJ12</accession>
<keyword evidence="2" id="KW-0677">Repeat</keyword>
<dbReference type="PROSITE" id="PS50082">
    <property type="entry name" value="WD_REPEATS_2"/>
    <property type="match status" value="3"/>
</dbReference>
<dbReference type="Proteomes" id="UP001159405">
    <property type="component" value="Unassembled WGS sequence"/>
</dbReference>
<keyword evidence="6" id="KW-1185">Reference proteome</keyword>
<dbReference type="SUPFAM" id="SSF50978">
    <property type="entry name" value="WD40 repeat-like"/>
    <property type="match status" value="1"/>
</dbReference>
<name>A0ABN8QJ12_9CNID</name>
<dbReference type="PANTHER" id="PTHR19872:SF7">
    <property type="entry name" value="F-BOX AND WD REPEAT DOMAIN CONTAINING PROTEIN 10B-RELATED"/>
    <property type="match status" value="1"/>
</dbReference>
<dbReference type="PROSITE" id="PS00678">
    <property type="entry name" value="WD_REPEATS_1"/>
    <property type="match status" value="2"/>
</dbReference>
<feature type="repeat" description="WD" evidence="3">
    <location>
        <begin position="536"/>
        <end position="569"/>
    </location>
</feature>
<dbReference type="InterPro" id="IPR001680">
    <property type="entry name" value="WD40_rpt"/>
</dbReference>
<feature type="region of interest" description="Disordered" evidence="4">
    <location>
        <begin position="258"/>
        <end position="278"/>
    </location>
</feature>
<feature type="repeat" description="WD" evidence="3">
    <location>
        <begin position="715"/>
        <end position="737"/>
    </location>
</feature>
<dbReference type="Pfam" id="PF00400">
    <property type="entry name" value="WD40"/>
    <property type="match status" value="5"/>
</dbReference>
<reference evidence="5 6" key="1">
    <citation type="submission" date="2022-05" db="EMBL/GenBank/DDBJ databases">
        <authorList>
            <consortium name="Genoscope - CEA"/>
            <person name="William W."/>
        </authorList>
    </citation>
    <scope>NUCLEOTIDE SEQUENCE [LARGE SCALE GENOMIC DNA]</scope>
</reference>
<dbReference type="CDD" id="cd22136">
    <property type="entry name" value="F-box_FBXW10"/>
    <property type="match status" value="1"/>
</dbReference>
<evidence type="ECO:0000256" key="4">
    <source>
        <dbReference type="SAM" id="MobiDB-lite"/>
    </source>
</evidence>
<evidence type="ECO:0000256" key="2">
    <source>
        <dbReference type="ARBA" id="ARBA00022737"/>
    </source>
</evidence>
<dbReference type="InterPro" id="IPR020472">
    <property type="entry name" value="WD40_PAC1"/>
</dbReference>
<dbReference type="PRINTS" id="PR00320">
    <property type="entry name" value="GPROTEINBRPT"/>
</dbReference>
<evidence type="ECO:0008006" key="7">
    <source>
        <dbReference type="Google" id="ProtNLM"/>
    </source>
</evidence>
<dbReference type="InterPro" id="IPR036047">
    <property type="entry name" value="F-box-like_dom_sf"/>
</dbReference>
<dbReference type="PROSITE" id="PS50294">
    <property type="entry name" value="WD_REPEATS_REGION"/>
    <property type="match status" value="2"/>
</dbReference>
<feature type="region of interest" description="Disordered" evidence="4">
    <location>
        <begin position="871"/>
        <end position="902"/>
    </location>
</feature>
<dbReference type="CDD" id="cd00200">
    <property type="entry name" value="WD40"/>
    <property type="match status" value="1"/>
</dbReference>
<evidence type="ECO:0000256" key="1">
    <source>
        <dbReference type="ARBA" id="ARBA00022574"/>
    </source>
</evidence>
<feature type="region of interest" description="Disordered" evidence="4">
    <location>
        <begin position="214"/>
        <end position="237"/>
    </location>
</feature>
<proteinExistence type="predicted"/>
<gene>
    <name evidence="5" type="ORF">PLOB_00005492</name>
</gene>
<organism evidence="5 6">
    <name type="scientific">Porites lobata</name>
    <dbReference type="NCBI Taxonomy" id="104759"/>
    <lineage>
        <taxon>Eukaryota</taxon>
        <taxon>Metazoa</taxon>
        <taxon>Cnidaria</taxon>
        <taxon>Anthozoa</taxon>
        <taxon>Hexacorallia</taxon>
        <taxon>Scleractinia</taxon>
        <taxon>Fungiina</taxon>
        <taxon>Poritidae</taxon>
        <taxon>Porites</taxon>
    </lineage>
</organism>
<comment type="caution">
    <text evidence="5">The sequence shown here is derived from an EMBL/GenBank/DDBJ whole genome shotgun (WGS) entry which is preliminary data.</text>
</comment>
<dbReference type="Gene3D" id="2.130.10.10">
    <property type="entry name" value="YVTN repeat-like/Quinoprotein amine dehydrogenase"/>
    <property type="match status" value="1"/>
</dbReference>
<dbReference type="Gene3D" id="1.20.1280.50">
    <property type="match status" value="1"/>
</dbReference>
<dbReference type="InterPro" id="IPR015943">
    <property type="entry name" value="WD40/YVTN_repeat-like_dom_sf"/>
</dbReference>
<keyword evidence="1 3" id="KW-0853">WD repeat</keyword>